<dbReference type="AlphaFoldDB" id="A0A4R4XH51"/>
<evidence type="ECO:0000256" key="3">
    <source>
        <dbReference type="ARBA" id="ARBA00022741"/>
    </source>
</evidence>
<dbReference type="EMBL" id="SMKR01000005">
    <property type="protein sequence ID" value="TDD30135.1"/>
    <property type="molecule type" value="Genomic_DNA"/>
</dbReference>
<evidence type="ECO:0000313" key="6">
    <source>
        <dbReference type="EMBL" id="TDD30135.1"/>
    </source>
</evidence>
<evidence type="ECO:0000256" key="4">
    <source>
        <dbReference type="ARBA" id="ARBA00022840"/>
    </source>
</evidence>
<comment type="similarity">
    <text evidence="1">Belongs to the ABC transporter superfamily.</text>
</comment>
<keyword evidence="7" id="KW-1185">Reference proteome</keyword>
<dbReference type="SMART" id="SM00382">
    <property type="entry name" value="AAA"/>
    <property type="match status" value="1"/>
</dbReference>
<dbReference type="GO" id="GO:0005524">
    <property type="term" value="F:ATP binding"/>
    <property type="evidence" value="ECO:0007669"/>
    <property type="project" value="UniProtKB-KW"/>
</dbReference>
<gene>
    <name evidence="6" type="ORF">E1218_02300</name>
</gene>
<evidence type="ECO:0000313" key="7">
    <source>
        <dbReference type="Proteomes" id="UP000295172"/>
    </source>
</evidence>
<evidence type="ECO:0000256" key="1">
    <source>
        <dbReference type="ARBA" id="ARBA00005417"/>
    </source>
</evidence>
<keyword evidence="2" id="KW-0813">Transport</keyword>
<dbReference type="SUPFAM" id="SSF52540">
    <property type="entry name" value="P-loop containing nucleoside triphosphate hydrolases"/>
    <property type="match status" value="1"/>
</dbReference>
<evidence type="ECO:0000256" key="2">
    <source>
        <dbReference type="ARBA" id="ARBA00022448"/>
    </source>
</evidence>
<dbReference type="InterPro" id="IPR017871">
    <property type="entry name" value="ABC_transporter-like_CS"/>
</dbReference>
<dbReference type="Proteomes" id="UP000295172">
    <property type="component" value="Unassembled WGS sequence"/>
</dbReference>
<dbReference type="GO" id="GO:0016887">
    <property type="term" value="F:ATP hydrolysis activity"/>
    <property type="evidence" value="ECO:0007669"/>
    <property type="project" value="InterPro"/>
</dbReference>
<evidence type="ECO:0000259" key="5">
    <source>
        <dbReference type="PROSITE" id="PS50893"/>
    </source>
</evidence>
<keyword evidence="4 6" id="KW-0067">ATP-binding</keyword>
<name>A0A4R4XH51_9ACTN</name>
<feature type="domain" description="ABC transporter" evidence="5">
    <location>
        <begin position="5"/>
        <end position="229"/>
    </location>
</feature>
<dbReference type="InterPro" id="IPR003439">
    <property type="entry name" value="ABC_transporter-like_ATP-bd"/>
</dbReference>
<dbReference type="CDD" id="cd03268">
    <property type="entry name" value="ABC_BcrA_bacitracin_resist"/>
    <property type="match status" value="1"/>
</dbReference>
<dbReference type="PROSITE" id="PS00211">
    <property type="entry name" value="ABC_TRANSPORTER_1"/>
    <property type="match status" value="1"/>
</dbReference>
<dbReference type="InterPro" id="IPR003593">
    <property type="entry name" value="AAA+_ATPase"/>
</dbReference>
<organism evidence="6 7">
    <name type="scientific">Kribbella turkmenica</name>
    <dbReference type="NCBI Taxonomy" id="2530375"/>
    <lineage>
        <taxon>Bacteria</taxon>
        <taxon>Bacillati</taxon>
        <taxon>Actinomycetota</taxon>
        <taxon>Actinomycetes</taxon>
        <taxon>Propionibacteriales</taxon>
        <taxon>Kribbellaceae</taxon>
        <taxon>Kribbella</taxon>
    </lineage>
</organism>
<comment type="caution">
    <text evidence="6">The sequence shown here is derived from an EMBL/GenBank/DDBJ whole genome shotgun (WGS) entry which is preliminary data.</text>
</comment>
<dbReference type="PANTHER" id="PTHR43335:SF4">
    <property type="entry name" value="ABC TRANSPORTER, ATP-BINDING PROTEIN"/>
    <property type="match status" value="1"/>
</dbReference>
<keyword evidence="3" id="KW-0547">Nucleotide-binding</keyword>
<accession>A0A4R4XH51</accession>
<dbReference type="InterPro" id="IPR027417">
    <property type="entry name" value="P-loop_NTPase"/>
</dbReference>
<dbReference type="PROSITE" id="PS50893">
    <property type="entry name" value="ABC_TRANSPORTER_2"/>
    <property type="match status" value="1"/>
</dbReference>
<dbReference type="PANTHER" id="PTHR43335">
    <property type="entry name" value="ABC TRANSPORTER, ATP-BINDING PROTEIN"/>
    <property type="match status" value="1"/>
</dbReference>
<sequence>MDALVEVTGLTKRYGDTLAVDGVDLTVLPGEVYGFLGPNGAGKTTTLRILTGLIAPTSGEVRVLGGMPGQSGVLGRTGSMIESPAFYPYLSGLDNLRLLAEYAAVPRRKIDEVLDLVDLTDRARDRFSTYSLGMKQRLGVAAALLKDPELVILDEPTNGLDPAGMRDMRRLIRELGSGGRTVLLSSHLLGEVQQICDRVGIIAAGRMVAEHNVEDLRAEQELVVRATPRDRAQSVLAGFGAVHRYDDTLRVQVDPRRAAEVNRVLVEAGIEVSELRSTERALEDVFFELTTEEKADVG</sequence>
<dbReference type="RefSeq" id="WP_132315676.1">
    <property type="nucleotide sequence ID" value="NZ_SMKR01000005.1"/>
</dbReference>
<dbReference type="OrthoDB" id="9804819at2"/>
<protein>
    <submittedName>
        <fullName evidence="6">ABC transporter ATP-binding protein</fullName>
    </submittedName>
</protein>
<proteinExistence type="inferred from homology"/>
<dbReference type="Gene3D" id="3.40.50.300">
    <property type="entry name" value="P-loop containing nucleotide triphosphate hydrolases"/>
    <property type="match status" value="1"/>
</dbReference>
<reference evidence="6 7" key="1">
    <citation type="submission" date="2019-02" db="EMBL/GenBank/DDBJ databases">
        <title>Draft genome sequences of novel Actinobacteria.</title>
        <authorList>
            <person name="Sahin N."/>
            <person name="Ay H."/>
            <person name="Saygin H."/>
        </authorList>
    </citation>
    <scope>NUCLEOTIDE SEQUENCE [LARGE SCALE GENOMIC DNA]</scope>
    <source>
        <strain evidence="6 7">16K104</strain>
    </source>
</reference>
<dbReference type="Pfam" id="PF00005">
    <property type="entry name" value="ABC_tran"/>
    <property type="match status" value="1"/>
</dbReference>